<dbReference type="EMBL" id="JAQQWP010000003">
    <property type="protein sequence ID" value="KAK8123857.1"/>
    <property type="molecule type" value="Genomic_DNA"/>
</dbReference>
<feature type="binding site" evidence="15">
    <location>
        <position position="100"/>
    </location>
    <ligand>
        <name>ATP</name>
        <dbReference type="ChEBI" id="CHEBI:30616"/>
    </ligand>
</feature>
<evidence type="ECO:0000256" key="9">
    <source>
        <dbReference type="ARBA" id="ARBA00022777"/>
    </source>
</evidence>
<evidence type="ECO:0000256" key="7">
    <source>
        <dbReference type="ARBA" id="ARBA00022679"/>
    </source>
</evidence>
<evidence type="ECO:0000256" key="8">
    <source>
        <dbReference type="ARBA" id="ARBA00022741"/>
    </source>
</evidence>
<organism evidence="19 20">
    <name type="scientific">Apiospora kogelbergensis</name>
    <dbReference type="NCBI Taxonomy" id="1337665"/>
    <lineage>
        <taxon>Eukaryota</taxon>
        <taxon>Fungi</taxon>
        <taxon>Dikarya</taxon>
        <taxon>Ascomycota</taxon>
        <taxon>Pezizomycotina</taxon>
        <taxon>Sordariomycetes</taxon>
        <taxon>Xylariomycetidae</taxon>
        <taxon>Amphisphaeriales</taxon>
        <taxon>Apiosporaceae</taxon>
        <taxon>Apiospora</taxon>
    </lineage>
</organism>
<dbReference type="InterPro" id="IPR008266">
    <property type="entry name" value="Tyr_kinase_AS"/>
</dbReference>
<evidence type="ECO:0000256" key="15">
    <source>
        <dbReference type="PROSITE-ProRule" id="PRU10141"/>
    </source>
</evidence>
<evidence type="ECO:0000256" key="10">
    <source>
        <dbReference type="ARBA" id="ARBA00022840"/>
    </source>
</evidence>
<dbReference type="Pfam" id="PF00069">
    <property type="entry name" value="Pkinase"/>
    <property type="match status" value="2"/>
</dbReference>
<keyword evidence="17" id="KW-0812">Transmembrane</keyword>
<dbReference type="Gene3D" id="1.10.510.10">
    <property type="entry name" value="Transferase(Phosphotransferase) domain 1"/>
    <property type="match status" value="1"/>
</dbReference>
<comment type="catalytic activity">
    <reaction evidence="14">
        <text>L-seryl-[protein] + ATP = O-phospho-L-seryl-[protein] + ADP + H(+)</text>
        <dbReference type="Rhea" id="RHEA:17989"/>
        <dbReference type="Rhea" id="RHEA-COMP:9863"/>
        <dbReference type="Rhea" id="RHEA-COMP:11604"/>
        <dbReference type="ChEBI" id="CHEBI:15378"/>
        <dbReference type="ChEBI" id="CHEBI:29999"/>
        <dbReference type="ChEBI" id="CHEBI:30616"/>
        <dbReference type="ChEBI" id="CHEBI:83421"/>
        <dbReference type="ChEBI" id="CHEBI:456216"/>
        <dbReference type="EC" id="2.7.11.1"/>
    </reaction>
</comment>
<dbReference type="Proteomes" id="UP001392437">
    <property type="component" value="Unassembled WGS sequence"/>
</dbReference>
<evidence type="ECO:0000256" key="17">
    <source>
        <dbReference type="SAM" id="Phobius"/>
    </source>
</evidence>
<keyword evidence="10 15" id="KW-0067">ATP-binding</keyword>
<keyword evidence="8 15" id="KW-0547">Nucleotide-binding</keyword>
<dbReference type="InterPro" id="IPR051175">
    <property type="entry name" value="CLK_kinases"/>
</dbReference>
<dbReference type="GO" id="GO:0005634">
    <property type="term" value="C:nucleus"/>
    <property type="evidence" value="ECO:0007669"/>
    <property type="project" value="TreeGrafter"/>
</dbReference>
<protein>
    <recommendedName>
        <fullName evidence="5">EKC/KEOPS complex subunit BUD32</fullName>
        <ecNumber evidence="3">2.7.11.1</ecNumber>
    </recommendedName>
    <alternativeName>
        <fullName evidence="11 12">Atypical Serine/threonine protein kinase BUD32</fullName>
    </alternativeName>
    <alternativeName>
        <fullName evidence="4">EKC/KEOPS complex subunit bud32</fullName>
    </alternativeName>
</protein>
<gene>
    <name evidence="19" type="ORF">PG999_003775</name>
</gene>
<keyword evidence="6" id="KW-0723">Serine/threonine-protein kinase</keyword>
<accession>A0AAW0R4Q2</accession>
<sequence>MSSHHDTEDPMTVATPADFASLECPKYDYYPGDFDDDDDNQTEDIERYEPGGFCPIDLSMRDKPRFINDRFQVIYKLGVGGYGTVWLCYDLATKAWRAVKVHQARHSALSQLSEACGDNLVSQTIKKYSISTKEALDNGVALPLETFWIDSPNGRHMCTVLPFLGPRLSDLMKQMPGDDPARINRISYRIVQGMDYLHRHGLCHGDFRPDNVLLKLKDGFIDGLSVDEMRKLLGPPARDVLVLRDGQLSPHAPRMIVSSMDWEKLWEYVTDDIAIVDFGESYTTSNSNPPPLGIPKGFAAPEILLGGDKGTATDLWALGCTLLNLRCRSIPYTLSYSFDLLRLMENWMGPCLPPFRLAALREFHEERLDKWTRCGGEESGIPRPEPPDSVEAFRMQPSTYITETDWRVKDSTRSGDRNESLEDYLRREHYGGVADEELISFTLTAEEVQSFGDLLHKIFQWQPDQRWDTGRIMGHAWFKSLNGALERPVSAQEQQLLKVGSDLHIESEAPGDSDDSIPTVGECNVGPTNSDAAVRKPSTLLRKITLGSYIFGIFVALIYFVAHLIIARWPGFLTFPQLISPRSDSAVQLAAPDDDVVVLFVRQTAKP</sequence>
<dbReference type="Gene3D" id="3.30.200.20">
    <property type="entry name" value="Phosphorylase Kinase, domain 1"/>
    <property type="match status" value="1"/>
</dbReference>
<dbReference type="PROSITE" id="PS00109">
    <property type="entry name" value="PROTEIN_KINASE_TYR"/>
    <property type="match status" value="1"/>
</dbReference>
<comment type="catalytic activity">
    <reaction evidence="13">
        <text>L-threonyl-[protein] + ATP = O-phospho-L-threonyl-[protein] + ADP + H(+)</text>
        <dbReference type="Rhea" id="RHEA:46608"/>
        <dbReference type="Rhea" id="RHEA-COMP:11060"/>
        <dbReference type="Rhea" id="RHEA-COMP:11605"/>
        <dbReference type="ChEBI" id="CHEBI:15378"/>
        <dbReference type="ChEBI" id="CHEBI:30013"/>
        <dbReference type="ChEBI" id="CHEBI:30616"/>
        <dbReference type="ChEBI" id="CHEBI:61977"/>
        <dbReference type="ChEBI" id="CHEBI:456216"/>
        <dbReference type="EC" id="2.7.11.1"/>
    </reaction>
</comment>
<evidence type="ECO:0000256" key="13">
    <source>
        <dbReference type="ARBA" id="ARBA00047899"/>
    </source>
</evidence>
<dbReference type="InterPro" id="IPR017441">
    <property type="entry name" value="Protein_kinase_ATP_BS"/>
</dbReference>
<evidence type="ECO:0000313" key="19">
    <source>
        <dbReference type="EMBL" id="KAK8123857.1"/>
    </source>
</evidence>
<reference evidence="19 20" key="1">
    <citation type="submission" date="2023-01" db="EMBL/GenBank/DDBJ databases">
        <title>Analysis of 21 Apiospora genomes using comparative genomics revels a genus with tremendous synthesis potential of carbohydrate active enzymes and secondary metabolites.</title>
        <authorList>
            <person name="Sorensen T."/>
        </authorList>
    </citation>
    <scope>NUCLEOTIDE SEQUENCE [LARGE SCALE GENOMIC DNA]</scope>
    <source>
        <strain evidence="19 20">CBS 117206</strain>
    </source>
</reference>
<dbReference type="SUPFAM" id="SSF56112">
    <property type="entry name" value="Protein kinase-like (PK-like)"/>
    <property type="match status" value="1"/>
</dbReference>
<comment type="subunit">
    <text evidence="2">Component of the EKC/KEOPS complex composed of at least BUD32, CGI121, GON7, KAE1 and PCC1; the whole complex dimerizes.</text>
</comment>
<keyword evidence="7" id="KW-0808">Transferase</keyword>
<name>A0AAW0R4Q2_9PEZI</name>
<keyword evidence="17" id="KW-0472">Membrane</keyword>
<dbReference type="InterPro" id="IPR011009">
    <property type="entry name" value="Kinase-like_dom_sf"/>
</dbReference>
<evidence type="ECO:0000256" key="5">
    <source>
        <dbReference type="ARBA" id="ARBA00019973"/>
    </source>
</evidence>
<evidence type="ECO:0000256" key="16">
    <source>
        <dbReference type="SAM" id="MobiDB-lite"/>
    </source>
</evidence>
<proteinExistence type="predicted"/>
<dbReference type="GO" id="GO:0004674">
    <property type="term" value="F:protein serine/threonine kinase activity"/>
    <property type="evidence" value="ECO:0007669"/>
    <property type="project" value="UniProtKB-KW"/>
</dbReference>
<dbReference type="PANTHER" id="PTHR45646">
    <property type="entry name" value="SERINE/THREONINE-PROTEIN KINASE DOA-RELATED"/>
    <property type="match status" value="1"/>
</dbReference>
<dbReference type="EC" id="2.7.11.1" evidence="3"/>
<evidence type="ECO:0000256" key="12">
    <source>
        <dbReference type="ARBA" id="ARBA00033194"/>
    </source>
</evidence>
<feature type="transmembrane region" description="Helical" evidence="17">
    <location>
        <begin position="546"/>
        <end position="566"/>
    </location>
</feature>
<evidence type="ECO:0000256" key="4">
    <source>
        <dbReference type="ARBA" id="ARBA00013948"/>
    </source>
</evidence>
<feature type="region of interest" description="Disordered" evidence="16">
    <location>
        <begin position="507"/>
        <end position="528"/>
    </location>
</feature>
<evidence type="ECO:0000256" key="11">
    <source>
        <dbReference type="ARBA" id="ARBA00030980"/>
    </source>
</evidence>
<dbReference type="InterPro" id="IPR000719">
    <property type="entry name" value="Prot_kinase_dom"/>
</dbReference>
<evidence type="ECO:0000256" key="6">
    <source>
        <dbReference type="ARBA" id="ARBA00022527"/>
    </source>
</evidence>
<evidence type="ECO:0000259" key="18">
    <source>
        <dbReference type="PROSITE" id="PS50011"/>
    </source>
</evidence>
<dbReference type="PANTHER" id="PTHR45646:SF11">
    <property type="entry name" value="SERINE_THREONINE-PROTEIN KINASE DOA"/>
    <property type="match status" value="1"/>
</dbReference>
<dbReference type="PROSITE" id="PS00107">
    <property type="entry name" value="PROTEIN_KINASE_ATP"/>
    <property type="match status" value="1"/>
</dbReference>
<evidence type="ECO:0000256" key="1">
    <source>
        <dbReference type="ARBA" id="ARBA00003747"/>
    </source>
</evidence>
<keyword evidence="9 19" id="KW-0418">Kinase</keyword>
<dbReference type="PROSITE" id="PS50011">
    <property type="entry name" value="PROTEIN_KINASE_DOM"/>
    <property type="match status" value="1"/>
</dbReference>
<evidence type="ECO:0000256" key="14">
    <source>
        <dbReference type="ARBA" id="ARBA00048679"/>
    </source>
</evidence>
<evidence type="ECO:0000313" key="20">
    <source>
        <dbReference type="Proteomes" id="UP001392437"/>
    </source>
</evidence>
<dbReference type="SMART" id="SM00220">
    <property type="entry name" value="S_TKc"/>
    <property type="match status" value="1"/>
</dbReference>
<comment type="function">
    <text evidence="1">Component of the EKC/KEOPS complex that is required for the formation of a threonylcarbamoyl group on adenosine at position 37 (t(6)A37) in tRNAs that read codons beginning with adenine. The complex is probably involved in the transfer of the threonylcarbamoyl moiety of threonylcarbamoyl-AMP (TC-AMP) to the N6 group of A37. BUD32 has ATPase activity in the context of the EKC/KEOPS complex and likely plays a supporting role to the catalytic subunit KAE1. The EKC/KEOPS complex also promotes both telomere uncapping and telomere elongation. The complex is required for efficient recruitment of transcriptional coactivators.</text>
</comment>
<dbReference type="GO" id="GO:0005524">
    <property type="term" value="F:ATP binding"/>
    <property type="evidence" value="ECO:0007669"/>
    <property type="project" value="UniProtKB-UniRule"/>
</dbReference>
<keyword evidence="20" id="KW-1185">Reference proteome</keyword>
<keyword evidence="17" id="KW-1133">Transmembrane helix</keyword>
<dbReference type="AlphaFoldDB" id="A0AAW0R4Q2"/>
<evidence type="ECO:0000256" key="2">
    <source>
        <dbReference type="ARBA" id="ARBA00011534"/>
    </source>
</evidence>
<evidence type="ECO:0000256" key="3">
    <source>
        <dbReference type="ARBA" id="ARBA00012513"/>
    </source>
</evidence>
<comment type="caution">
    <text evidence="19">The sequence shown here is derived from an EMBL/GenBank/DDBJ whole genome shotgun (WGS) entry which is preliminary data.</text>
</comment>
<feature type="domain" description="Protein kinase" evidence="18">
    <location>
        <begin position="71"/>
        <end position="478"/>
    </location>
</feature>